<dbReference type="InterPro" id="IPR048300">
    <property type="entry name" value="TACO1_YebC-like_2nd/3rd_dom"/>
</dbReference>
<name>A0A368FN16_ANCCA</name>
<dbReference type="STRING" id="29170.A0A368FN16"/>
<accession>A0A368FN16</accession>
<dbReference type="InterPro" id="IPR026564">
    <property type="entry name" value="Transcrip_reg_TACO1-like_dom3"/>
</dbReference>
<organism evidence="2 3">
    <name type="scientific">Ancylostoma caninum</name>
    <name type="common">Dog hookworm</name>
    <dbReference type="NCBI Taxonomy" id="29170"/>
    <lineage>
        <taxon>Eukaryota</taxon>
        <taxon>Metazoa</taxon>
        <taxon>Ecdysozoa</taxon>
        <taxon>Nematoda</taxon>
        <taxon>Chromadorea</taxon>
        <taxon>Rhabditida</taxon>
        <taxon>Rhabditina</taxon>
        <taxon>Rhabditomorpha</taxon>
        <taxon>Strongyloidea</taxon>
        <taxon>Ancylostomatidae</taxon>
        <taxon>Ancylostomatinae</taxon>
        <taxon>Ancylostoma</taxon>
    </lineage>
</organism>
<sequence>MEEIGIELDCEDVVLVEDGDRMFELLCQPGKLSEVESSLTNKGFAVEAAELQFRPLHPVRIEGDDASKVEKLYELLQEDESIRQIFDNIQPGA</sequence>
<dbReference type="InterPro" id="IPR029072">
    <property type="entry name" value="YebC-like"/>
</dbReference>
<protein>
    <recommendedName>
        <fullName evidence="1">TACO1/YebC-like second and third domain-containing protein</fullName>
    </recommendedName>
</protein>
<dbReference type="InterPro" id="IPR002876">
    <property type="entry name" value="Transcrip_reg_TACO1-like"/>
</dbReference>
<evidence type="ECO:0000259" key="1">
    <source>
        <dbReference type="Pfam" id="PF01709"/>
    </source>
</evidence>
<keyword evidence="3" id="KW-1185">Reference proteome</keyword>
<dbReference type="Gene3D" id="3.30.70.980">
    <property type="match status" value="1"/>
</dbReference>
<gene>
    <name evidence="2" type="ORF">ANCCAN_22638</name>
</gene>
<dbReference type="PANTHER" id="PTHR12532">
    <property type="entry name" value="TRANSLATIONAL ACTIVATOR OF CYTOCHROME C OXIDASE 1"/>
    <property type="match status" value="1"/>
</dbReference>
<comment type="caution">
    <text evidence="2">The sequence shown here is derived from an EMBL/GenBank/DDBJ whole genome shotgun (WGS) entry which is preliminary data.</text>
</comment>
<dbReference type="Pfam" id="PF01709">
    <property type="entry name" value="Transcrip_reg"/>
    <property type="match status" value="1"/>
</dbReference>
<evidence type="ECO:0000313" key="2">
    <source>
        <dbReference type="EMBL" id="RCN31577.1"/>
    </source>
</evidence>
<dbReference type="AlphaFoldDB" id="A0A368FN16"/>
<dbReference type="OrthoDB" id="2017544at2759"/>
<dbReference type="Proteomes" id="UP000252519">
    <property type="component" value="Unassembled WGS sequence"/>
</dbReference>
<dbReference type="GO" id="GO:0005739">
    <property type="term" value="C:mitochondrion"/>
    <property type="evidence" value="ECO:0007669"/>
    <property type="project" value="TreeGrafter"/>
</dbReference>
<reference evidence="2 3" key="1">
    <citation type="submission" date="2014-10" db="EMBL/GenBank/DDBJ databases">
        <title>Draft genome of the hookworm Ancylostoma caninum.</title>
        <authorList>
            <person name="Mitreva M."/>
        </authorList>
    </citation>
    <scope>NUCLEOTIDE SEQUENCE [LARGE SCALE GENOMIC DNA]</scope>
    <source>
        <strain evidence="2 3">Baltimore</strain>
    </source>
</reference>
<dbReference type="EMBL" id="JOJR01001266">
    <property type="protein sequence ID" value="RCN31577.1"/>
    <property type="molecule type" value="Genomic_DNA"/>
</dbReference>
<dbReference type="PANTHER" id="PTHR12532:SF0">
    <property type="entry name" value="TRANSLATIONAL ACTIVATOR OF CYTOCHROME C OXIDASE 1"/>
    <property type="match status" value="1"/>
</dbReference>
<feature type="domain" description="TACO1/YebC-like second and third" evidence="1">
    <location>
        <begin position="2"/>
        <end position="89"/>
    </location>
</feature>
<evidence type="ECO:0000313" key="3">
    <source>
        <dbReference type="Proteomes" id="UP000252519"/>
    </source>
</evidence>
<dbReference type="SUPFAM" id="SSF75625">
    <property type="entry name" value="YebC-like"/>
    <property type="match status" value="1"/>
</dbReference>
<proteinExistence type="predicted"/>